<dbReference type="GeneID" id="30209550"/>
<keyword evidence="4" id="KW-1185">Reference proteome</keyword>
<organism evidence="2">
    <name type="scientific">Kwoniella bestiolae CBS 10118</name>
    <dbReference type="NCBI Taxonomy" id="1296100"/>
    <lineage>
        <taxon>Eukaryota</taxon>
        <taxon>Fungi</taxon>
        <taxon>Dikarya</taxon>
        <taxon>Basidiomycota</taxon>
        <taxon>Agaricomycotina</taxon>
        <taxon>Tremellomycetes</taxon>
        <taxon>Tremellales</taxon>
        <taxon>Cryptococcaceae</taxon>
        <taxon>Kwoniella</taxon>
    </lineage>
</organism>
<protein>
    <recommendedName>
        <fullName evidence="5">BTB domain-containing protein</fullName>
    </recommendedName>
</protein>
<gene>
    <name evidence="2" type="ORF">I302_05151</name>
    <name evidence="3" type="ORF">I302_106027</name>
</gene>
<dbReference type="RefSeq" id="XP_019046405.1">
    <property type="nucleotide sequence ID" value="XM_019191775.1"/>
</dbReference>
<reference evidence="2" key="3">
    <citation type="submission" date="2014-01" db="EMBL/GenBank/DDBJ databases">
        <title>Evolution of pathogenesis and genome organization in the Tremellales.</title>
        <authorList>
            <person name="Cuomo C."/>
            <person name="Litvintseva A."/>
            <person name="Heitman J."/>
            <person name="Chen Y."/>
            <person name="Sun S."/>
            <person name="Springer D."/>
            <person name="Dromer F."/>
            <person name="Young S."/>
            <person name="Zeng Q."/>
            <person name="Chapman S."/>
            <person name="Gujja S."/>
            <person name="Saif S."/>
            <person name="Birren B."/>
        </authorList>
    </citation>
    <scope>NUCLEOTIDE SEQUENCE</scope>
    <source>
        <strain evidence="2">CBS 10118</strain>
    </source>
</reference>
<dbReference type="EMBL" id="CP144544">
    <property type="protein sequence ID" value="WVW84002.1"/>
    <property type="molecule type" value="Genomic_DNA"/>
</dbReference>
<evidence type="ECO:0008006" key="5">
    <source>
        <dbReference type="Google" id="ProtNLM"/>
    </source>
</evidence>
<dbReference type="Proteomes" id="UP000092730">
    <property type="component" value="Chromosome 4"/>
</dbReference>
<proteinExistence type="predicted"/>
<reference evidence="3" key="2">
    <citation type="submission" date="2013-07" db="EMBL/GenBank/DDBJ databases">
        <authorList>
            <consortium name="The Broad Institute Genome Sequencing Platform"/>
            <person name="Cuomo C."/>
            <person name="Litvintseva A."/>
            <person name="Chen Y."/>
            <person name="Heitman J."/>
            <person name="Sun S."/>
            <person name="Springer D."/>
            <person name="Dromer F."/>
            <person name="Young S.K."/>
            <person name="Zeng Q."/>
            <person name="Gargeya S."/>
            <person name="Fitzgerald M."/>
            <person name="Abouelleil A."/>
            <person name="Alvarado L."/>
            <person name="Berlin A.M."/>
            <person name="Chapman S.B."/>
            <person name="Dewar J."/>
            <person name="Goldberg J."/>
            <person name="Griggs A."/>
            <person name="Gujja S."/>
            <person name="Hansen M."/>
            <person name="Howarth C."/>
            <person name="Imamovic A."/>
            <person name="Larimer J."/>
            <person name="McCowan C."/>
            <person name="Murphy C."/>
            <person name="Pearson M."/>
            <person name="Priest M."/>
            <person name="Roberts A."/>
            <person name="Saif S."/>
            <person name="Shea T."/>
            <person name="Sykes S."/>
            <person name="Wortman J."/>
            <person name="Nusbaum C."/>
            <person name="Birren B."/>
        </authorList>
    </citation>
    <scope>NUCLEOTIDE SEQUENCE</scope>
    <source>
        <strain evidence="3">CBS 10118</strain>
    </source>
</reference>
<accession>A0A1B9G2U4</accession>
<evidence type="ECO:0000313" key="4">
    <source>
        <dbReference type="Proteomes" id="UP000092730"/>
    </source>
</evidence>
<evidence type="ECO:0000313" key="3">
    <source>
        <dbReference type="EMBL" id="WVW84002.1"/>
    </source>
</evidence>
<feature type="compositionally biased region" description="Acidic residues" evidence="1">
    <location>
        <begin position="255"/>
        <end position="282"/>
    </location>
</feature>
<dbReference type="EMBL" id="KI894021">
    <property type="protein sequence ID" value="OCF25335.1"/>
    <property type="molecule type" value="Genomic_DNA"/>
</dbReference>
<dbReference type="AlphaFoldDB" id="A0A1B9G2U4"/>
<dbReference type="KEGG" id="kbi:30209550"/>
<evidence type="ECO:0000313" key="2">
    <source>
        <dbReference type="EMBL" id="OCF25335.1"/>
    </source>
</evidence>
<dbReference type="OrthoDB" id="2564814at2759"/>
<feature type="region of interest" description="Disordered" evidence="1">
    <location>
        <begin position="241"/>
        <end position="282"/>
    </location>
</feature>
<name>A0A1B9G2U4_9TREE</name>
<sequence length="282" mass="31905">MASDEETEDTRVKKKPQLHETHCDPCGDVTLISNDDVEFRASSFQLSKISQFFAYAFRLPAPADKGREPIELDFPGNIITIYLDLVTAPVRLRRSVLDHGLRRPEIVCPLWALVEFTLCIDEITSIIHSALMDAALYYPVGILTFASERDDISLARRALRSFNTTISICSPCRPSCVDEHASQLEDVKKVFTQLKPEYQAELFTLLLLQCHTRASIYNSPGPISPDDLIFGFGDWGEIADRFDPSKPMKSKMPLEETEPETEIEEEEDEEDEGDEEDEEVGK</sequence>
<reference evidence="3" key="4">
    <citation type="submission" date="2024-02" db="EMBL/GenBank/DDBJ databases">
        <title>Comparative genomics of Cryptococcus and Kwoniella reveals pathogenesis evolution and contrasting modes of karyotype evolution via chromosome fusion or intercentromeric recombination.</title>
        <authorList>
            <person name="Coelho M.A."/>
            <person name="David-Palma M."/>
            <person name="Shea T."/>
            <person name="Bowers K."/>
            <person name="McGinley-Smith S."/>
            <person name="Mohammad A.W."/>
            <person name="Gnirke A."/>
            <person name="Yurkov A.M."/>
            <person name="Nowrousian M."/>
            <person name="Sun S."/>
            <person name="Cuomo C.A."/>
            <person name="Heitman J."/>
        </authorList>
    </citation>
    <scope>NUCLEOTIDE SEQUENCE</scope>
    <source>
        <strain evidence="3">CBS 10118</strain>
    </source>
</reference>
<dbReference type="VEuPathDB" id="FungiDB:I302_05151"/>
<evidence type="ECO:0000256" key="1">
    <source>
        <dbReference type="SAM" id="MobiDB-lite"/>
    </source>
</evidence>
<reference evidence="2" key="1">
    <citation type="submission" date="2013-07" db="EMBL/GenBank/DDBJ databases">
        <title>The Genome Sequence of Cryptococcus bestiolae CBS10118.</title>
        <authorList>
            <consortium name="The Broad Institute Genome Sequencing Platform"/>
            <person name="Cuomo C."/>
            <person name="Litvintseva A."/>
            <person name="Chen Y."/>
            <person name="Heitman J."/>
            <person name="Sun S."/>
            <person name="Springer D."/>
            <person name="Dromer F."/>
            <person name="Young S.K."/>
            <person name="Zeng Q."/>
            <person name="Gargeya S."/>
            <person name="Fitzgerald M."/>
            <person name="Abouelleil A."/>
            <person name="Alvarado L."/>
            <person name="Berlin A.M."/>
            <person name="Chapman S.B."/>
            <person name="Dewar J."/>
            <person name="Goldberg J."/>
            <person name="Griggs A."/>
            <person name="Gujja S."/>
            <person name="Hansen M."/>
            <person name="Howarth C."/>
            <person name="Imamovic A."/>
            <person name="Larimer J."/>
            <person name="McCowan C."/>
            <person name="Murphy C."/>
            <person name="Pearson M."/>
            <person name="Priest M."/>
            <person name="Roberts A."/>
            <person name="Saif S."/>
            <person name="Shea T."/>
            <person name="Sykes S."/>
            <person name="Wortman J."/>
            <person name="Nusbaum C."/>
            <person name="Birren B."/>
        </authorList>
    </citation>
    <scope>NUCLEOTIDE SEQUENCE [LARGE SCALE GENOMIC DNA]</scope>
    <source>
        <strain evidence="2">CBS 10118</strain>
    </source>
</reference>